<feature type="chain" id="PRO_5040390747" description="Acetylxylan esterase" evidence="3">
    <location>
        <begin position="19"/>
        <end position="237"/>
    </location>
</feature>
<name>A0A9P7M7S0_9HYPO</name>
<evidence type="ECO:0008006" key="6">
    <source>
        <dbReference type="Google" id="ProtNLM"/>
    </source>
</evidence>
<keyword evidence="2" id="KW-1015">Disulfide bond</keyword>
<dbReference type="SMART" id="SM01110">
    <property type="entry name" value="Cutinase"/>
    <property type="match status" value="1"/>
</dbReference>
<keyword evidence="1" id="KW-0378">Hydrolase</keyword>
<dbReference type="PANTHER" id="PTHR33630">
    <property type="entry name" value="CUTINASE RV1984C-RELATED-RELATED"/>
    <property type="match status" value="1"/>
</dbReference>
<comment type="caution">
    <text evidence="4">The sequence shown here is derived from an EMBL/GenBank/DDBJ whole genome shotgun (WGS) entry which is preliminary data.</text>
</comment>
<organism evidence="4 5">
    <name type="scientific">Claviceps pazoutovae</name>
    <dbReference type="NCBI Taxonomy" id="1649127"/>
    <lineage>
        <taxon>Eukaryota</taxon>
        <taxon>Fungi</taxon>
        <taxon>Dikarya</taxon>
        <taxon>Ascomycota</taxon>
        <taxon>Pezizomycotina</taxon>
        <taxon>Sordariomycetes</taxon>
        <taxon>Hypocreomycetidae</taxon>
        <taxon>Hypocreales</taxon>
        <taxon>Clavicipitaceae</taxon>
        <taxon>Claviceps</taxon>
    </lineage>
</organism>
<keyword evidence="5" id="KW-1185">Reference proteome</keyword>
<dbReference type="Pfam" id="PF01083">
    <property type="entry name" value="Cutinase"/>
    <property type="match status" value="1"/>
</dbReference>
<dbReference type="SUPFAM" id="SSF53474">
    <property type="entry name" value="alpha/beta-Hydrolases"/>
    <property type="match status" value="1"/>
</dbReference>
<dbReference type="InterPro" id="IPR029058">
    <property type="entry name" value="AB_hydrolase_fold"/>
</dbReference>
<protein>
    <recommendedName>
        <fullName evidence="6">Acetylxylan esterase</fullName>
    </recommendedName>
</protein>
<reference evidence="4 5" key="1">
    <citation type="journal article" date="2020" name="bioRxiv">
        <title>Whole genome comparisons of ergot fungi reveals the divergence and evolution of species within the genus Claviceps are the result of varying mechanisms driving genome evolution and host range expansion.</title>
        <authorList>
            <person name="Wyka S.A."/>
            <person name="Mondo S.J."/>
            <person name="Liu M."/>
            <person name="Dettman J."/>
            <person name="Nalam V."/>
            <person name="Broders K.D."/>
        </authorList>
    </citation>
    <scope>NUCLEOTIDE SEQUENCE [LARGE SCALE GENOMIC DNA]</scope>
    <source>
        <strain evidence="4 5">CCC 1485</strain>
    </source>
</reference>
<dbReference type="GO" id="GO:0052689">
    <property type="term" value="F:carboxylic ester hydrolase activity"/>
    <property type="evidence" value="ECO:0007669"/>
    <property type="project" value="UniProtKB-ARBA"/>
</dbReference>
<proteinExistence type="predicted"/>
<evidence type="ECO:0000313" key="5">
    <source>
        <dbReference type="Proteomes" id="UP000706124"/>
    </source>
</evidence>
<sequence>MAYAKVASLFLLSQLVSAAHLMPKSPACLPVHMMVARGSLEASGTGLLQSLVQEISKRHPSSTVEPIDYPAGMEDYDVSVTAGTQAVKKQITSYVERCPKSQVVLLGFSQGAHITGDALCGGTALDTGVFTPPLSHDISSHISAVVWYGDPRHVPGKPFNKGNATTDGMFVREGVYQSCDKYSDILASYCDDGDAFCATTGDNLIVHLTYPDRYDEMAAEFVNERLASRHSTARKAI</sequence>
<dbReference type="Proteomes" id="UP000706124">
    <property type="component" value="Unassembled WGS sequence"/>
</dbReference>
<dbReference type="EMBL" id="SRPO01000469">
    <property type="protein sequence ID" value="KAG5932235.1"/>
    <property type="molecule type" value="Genomic_DNA"/>
</dbReference>
<gene>
    <name evidence="4" type="ORF">E4U60_005361</name>
</gene>
<dbReference type="AlphaFoldDB" id="A0A9P7M7S0"/>
<evidence type="ECO:0000256" key="2">
    <source>
        <dbReference type="ARBA" id="ARBA00023157"/>
    </source>
</evidence>
<keyword evidence="3" id="KW-0732">Signal</keyword>
<dbReference type="InterPro" id="IPR000675">
    <property type="entry name" value="Cutinase/axe"/>
</dbReference>
<dbReference type="PANTHER" id="PTHR33630:SF9">
    <property type="entry name" value="CUTINASE 4"/>
    <property type="match status" value="1"/>
</dbReference>
<dbReference type="Gene3D" id="3.40.50.1820">
    <property type="entry name" value="alpha/beta hydrolase"/>
    <property type="match status" value="1"/>
</dbReference>
<evidence type="ECO:0000313" key="4">
    <source>
        <dbReference type="EMBL" id="KAG5932235.1"/>
    </source>
</evidence>
<dbReference type="OrthoDB" id="2586582at2759"/>
<evidence type="ECO:0000256" key="3">
    <source>
        <dbReference type="SAM" id="SignalP"/>
    </source>
</evidence>
<accession>A0A9P7M7S0</accession>
<evidence type="ECO:0000256" key="1">
    <source>
        <dbReference type="ARBA" id="ARBA00022801"/>
    </source>
</evidence>
<feature type="signal peptide" evidence="3">
    <location>
        <begin position="1"/>
        <end position="18"/>
    </location>
</feature>